<protein>
    <recommendedName>
        <fullName evidence="4">DUF835 domain-containing protein</fullName>
    </recommendedName>
</protein>
<dbReference type="InterPro" id="IPR055927">
    <property type="entry name" value="DUF7504"/>
</dbReference>
<evidence type="ECO:0008006" key="4">
    <source>
        <dbReference type="Google" id="ProtNLM"/>
    </source>
</evidence>
<feature type="region of interest" description="Disordered" evidence="1">
    <location>
        <begin position="182"/>
        <end position="299"/>
    </location>
</feature>
<organism evidence="2 3">
    <name type="scientific">Natrarchaeobius chitinivorans</name>
    <dbReference type="NCBI Taxonomy" id="1679083"/>
    <lineage>
        <taxon>Archaea</taxon>
        <taxon>Methanobacteriati</taxon>
        <taxon>Methanobacteriota</taxon>
        <taxon>Stenosarchaea group</taxon>
        <taxon>Halobacteria</taxon>
        <taxon>Halobacteriales</taxon>
        <taxon>Natrialbaceae</taxon>
        <taxon>Natrarchaeobius</taxon>
    </lineage>
</organism>
<feature type="compositionally biased region" description="Basic and acidic residues" evidence="1">
    <location>
        <begin position="288"/>
        <end position="299"/>
    </location>
</feature>
<proteinExistence type="predicted"/>
<dbReference type="AlphaFoldDB" id="A0A3N6LWW1"/>
<evidence type="ECO:0000313" key="3">
    <source>
        <dbReference type="Proteomes" id="UP000282323"/>
    </source>
</evidence>
<dbReference type="EMBL" id="REGA01000006">
    <property type="protein sequence ID" value="RQG95188.1"/>
    <property type="molecule type" value="Genomic_DNA"/>
</dbReference>
<feature type="compositionally biased region" description="Polar residues" evidence="1">
    <location>
        <begin position="194"/>
        <end position="206"/>
    </location>
</feature>
<name>A0A3N6LWW1_NATCH</name>
<keyword evidence="3" id="KW-1185">Reference proteome</keyword>
<evidence type="ECO:0000313" key="2">
    <source>
        <dbReference type="EMBL" id="RQG95188.1"/>
    </source>
</evidence>
<gene>
    <name evidence="2" type="ORF">EA473_09580</name>
</gene>
<accession>A0A3N6LWW1</accession>
<comment type="caution">
    <text evidence="2">The sequence shown here is derived from an EMBL/GenBank/DDBJ whole genome shotgun (WGS) entry which is preliminary data.</text>
</comment>
<dbReference type="Pfam" id="PF24336">
    <property type="entry name" value="DUF7504"/>
    <property type="match status" value="1"/>
</dbReference>
<dbReference type="OrthoDB" id="109251at2157"/>
<feature type="compositionally biased region" description="Polar residues" evidence="1">
    <location>
        <begin position="224"/>
        <end position="250"/>
    </location>
</feature>
<reference evidence="2 3" key="1">
    <citation type="submission" date="2018-10" db="EMBL/GenBank/DDBJ databases">
        <title>Natrarchaeobius chitinivorans gen. nov., sp. nov., and Natrarchaeobius haloalkaliphilus sp. nov., alkaliphilic, chitin-utilizing haloarchaea from hypersaline alkaline lakes.</title>
        <authorList>
            <person name="Sorokin D.Y."/>
            <person name="Elcheninov A.G."/>
            <person name="Kostrikina N.A."/>
            <person name="Bale N.J."/>
            <person name="Sinninghe Damste J.S."/>
            <person name="Khijniak T.V."/>
            <person name="Kublanov I.V."/>
            <person name="Toshchakov S.V."/>
        </authorList>
    </citation>
    <scope>NUCLEOTIDE SEQUENCE [LARGE SCALE GENOMIC DNA]</scope>
    <source>
        <strain evidence="2 3">AArcht4T</strain>
    </source>
</reference>
<dbReference type="RefSeq" id="WP_124195405.1">
    <property type="nucleotide sequence ID" value="NZ_REGA01000006.1"/>
</dbReference>
<sequence>MNLNVSSDVESPTNLLVLDGETGDRRPCAGVHSASEDAAVLVVTLGSDPPDGSLYGETDNFAGSIVVGQGDAVDESDFDAAAVVDSVPDPTDLSAIGTAVLRACTRRSEAGRETAICFDAVDGLLEGVSPNAAFQFVHALTDRLSRLEVHAHFHVDPTRHGDQLVTNLEELFDATVTVDHTTDIDELPDPKPDSQPSESGNATVSEATDDDVAAAFSDGGEASTDGSESTPAVFSQSQSVTASQSESPTEATDETVAKRFADGLEGPDEEFAVSDGGLESDASTEGTESLRGDERDAEQ</sequence>
<evidence type="ECO:0000256" key="1">
    <source>
        <dbReference type="SAM" id="MobiDB-lite"/>
    </source>
</evidence>
<dbReference type="Proteomes" id="UP000282323">
    <property type="component" value="Unassembled WGS sequence"/>
</dbReference>
<feature type="compositionally biased region" description="Basic and acidic residues" evidence="1">
    <location>
        <begin position="182"/>
        <end position="192"/>
    </location>
</feature>